<keyword evidence="1" id="KW-1133">Transmembrane helix</keyword>
<dbReference type="AlphaFoldDB" id="A0AAW6LRF2"/>
<evidence type="ECO:0000313" key="2">
    <source>
        <dbReference type="EMBL" id="MDE8647505.1"/>
    </source>
</evidence>
<gene>
    <name evidence="2" type="ORF">PXH69_21260</name>
</gene>
<evidence type="ECO:0000256" key="1">
    <source>
        <dbReference type="SAM" id="Phobius"/>
    </source>
</evidence>
<dbReference type="EMBL" id="JARDXE010000014">
    <property type="protein sequence ID" value="MDE8647505.1"/>
    <property type="molecule type" value="Genomic_DNA"/>
</dbReference>
<protein>
    <recommendedName>
        <fullName evidence="4">Transmembrane protein</fullName>
    </recommendedName>
</protein>
<accession>A0AAW6LRF2</accession>
<proteinExistence type="predicted"/>
<dbReference type="RefSeq" id="WP_275232083.1">
    <property type="nucleotide sequence ID" value="NZ_JARDXE010000014.1"/>
</dbReference>
<keyword evidence="1" id="KW-0812">Transmembrane</keyword>
<dbReference type="Proteomes" id="UP001217325">
    <property type="component" value="Unassembled WGS sequence"/>
</dbReference>
<comment type="caution">
    <text evidence="2">The sequence shown here is derived from an EMBL/GenBank/DDBJ whole genome shotgun (WGS) entry which is preliminary data.</text>
</comment>
<evidence type="ECO:0000313" key="3">
    <source>
        <dbReference type="Proteomes" id="UP001217325"/>
    </source>
</evidence>
<feature type="transmembrane region" description="Helical" evidence="1">
    <location>
        <begin position="45"/>
        <end position="66"/>
    </location>
</feature>
<feature type="transmembrane region" description="Helical" evidence="1">
    <location>
        <begin position="138"/>
        <end position="157"/>
    </location>
</feature>
<keyword evidence="1" id="KW-0472">Membrane</keyword>
<organism evidence="2 3">
    <name type="scientific">Rhodococcus qingshengii</name>
    <dbReference type="NCBI Taxonomy" id="334542"/>
    <lineage>
        <taxon>Bacteria</taxon>
        <taxon>Bacillati</taxon>
        <taxon>Actinomycetota</taxon>
        <taxon>Actinomycetes</taxon>
        <taxon>Mycobacteriales</taxon>
        <taxon>Nocardiaceae</taxon>
        <taxon>Rhodococcus</taxon>
        <taxon>Rhodococcus erythropolis group</taxon>
    </lineage>
</organism>
<sequence>MNQLVTCPNGHSGPSGDVLTVNGVQSCPICGYPIPRRYLSSPGSFALVALGLASVALIGWAAILLFSPLPVQNMGLGAIGTCGPGYSSESALSVRMNPNSVVEGQRDVDPTSIIAAQEQQEWVDYCVGVADSRLKLSAVIGVVGVLIGAATLVLAATRPSWLLRS</sequence>
<reference evidence="2" key="1">
    <citation type="submission" date="2023-02" db="EMBL/GenBank/DDBJ databases">
        <title>A novel hydrolase synthesized by Rhodococcus erythropolis HQ is responsible for the detoxification of Zearalenone.</title>
        <authorList>
            <person name="Hu J."/>
            <person name="Xu J."/>
        </authorList>
    </citation>
    <scope>NUCLEOTIDE SEQUENCE</scope>
    <source>
        <strain evidence="2">HQ</strain>
    </source>
</reference>
<evidence type="ECO:0008006" key="4">
    <source>
        <dbReference type="Google" id="ProtNLM"/>
    </source>
</evidence>
<name>A0AAW6LRF2_RHOSG</name>